<dbReference type="Proteomes" id="UP000005238">
    <property type="component" value="Unassembled WGS sequence"/>
</dbReference>
<organism evidence="2 3">
    <name type="scientific">Phytophthora ramorum</name>
    <name type="common">Sudden oak death agent</name>
    <dbReference type="NCBI Taxonomy" id="164328"/>
    <lineage>
        <taxon>Eukaryota</taxon>
        <taxon>Sar</taxon>
        <taxon>Stramenopiles</taxon>
        <taxon>Oomycota</taxon>
        <taxon>Peronosporomycetes</taxon>
        <taxon>Peronosporales</taxon>
        <taxon>Peronosporaceae</taxon>
        <taxon>Phytophthora</taxon>
    </lineage>
</organism>
<dbReference type="InParanoid" id="H3H6W1"/>
<dbReference type="EnsemblProtists" id="Phyra86440">
    <property type="protein sequence ID" value="Phyra86440"/>
    <property type="gene ID" value="Phyra86440"/>
</dbReference>
<dbReference type="EMBL" id="DS566702">
    <property type="status" value="NOT_ANNOTATED_CDS"/>
    <property type="molecule type" value="Genomic_DNA"/>
</dbReference>
<accession>H3H6W1</accession>
<name>H3H6W1_PHYRM</name>
<reference evidence="2" key="2">
    <citation type="submission" date="2015-06" db="UniProtKB">
        <authorList>
            <consortium name="EnsemblProtists"/>
        </authorList>
    </citation>
    <scope>IDENTIFICATION</scope>
    <source>
        <strain evidence="2">Pr102</strain>
    </source>
</reference>
<dbReference type="VEuPathDB" id="FungiDB:KRP22_1947"/>
<dbReference type="HOGENOM" id="CLU_1043808_0_0_1"/>
<evidence type="ECO:0000256" key="1">
    <source>
        <dbReference type="SAM" id="MobiDB-lite"/>
    </source>
</evidence>
<dbReference type="OMA" id="AVEATWY"/>
<keyword evidence="3" id="KW-1185">Reference proteome</keyword>
<dbReference type="AlphaFoldDB" id="H3H6W1"/>
<reference evidence="3" key="1">
    <citation type="journal article" date="2006" name="Science">
        <title>Phytophthora genome sequences uncover evolutionary origins and mechanisms of pathogenesis.</title>
        <authorList>
            <person name="Tyler B.M."/>
            <person name="Tripathy S."/>
            <person name="Zhang X."/>
            <person name="Dehal P."/>
            <person name="Jiang R.H."/>
            <person name="Aerts A."/>
            <person name="Arredondo F.D."/>
            <person name="Baxter L."/>
            <person name="Bensasson D."/>
            <person name="Beynon J.L."/>
            <person name="Chapman J."/>
            <person name="Damasceno C.M."/>
            <person name="Dorrance A.E."/>
            <person name="Dou D."/>
            <person name="Dickerman A.W."/>
            <person name="Dubchak I.L."/>
            <person name="Garbelotto M."/>
            <person name="Gijzen M."/>
            <person name="Gordon S.G."/>
            <person name="Govers F."/>
            <person name="Grunwald N.J."/>
            <person name="Huang W."/>
            <person name="Ivors K.L."/>
            <person name="Jones R.W."/>
            <person name="Kamoun S."/>
            <person name="Krampis K."/>
            <person name="Lamour K.H."/>
            <person name="Lee M.K."/>
            <person name="McDonald W.H."/>
            <person name="Medina M."/>
            <person name="Meijer H.J."/>
            <person name="Nordberg E.K."/>
            <person name="Maclean D.J."/>
            <person name="Ospina-Giraldo M.D."/>
            <person name="Morris P.F."/>
            <person name="Phuntumart V."/>
            <person name="Putnam N.H."/>
            <person name="Rash S."/>
            <person name="Rose J.K."/>
            <person name="Sakihama Y."/>
            <person name="Salamov A.A."/>
            <person name="Savidor A."/>
            <person name="Scheuring C.F."/>
            <person name="Smith B.M."/>
            <person name="Sobral B.W."/>
            <person name="Terry A."/>
            <person name="Torto-Alalibo T.A."/>
            <person name="Win J."/>
            <person name="Xu Z."/>
            <person name="Zhang H."/>
            <person name="Grigoriev I.V."/>
            <person name="Rokhsar D.S."/>
            <person name="Boore J.L."/>
        </authorList>
    </citation>
    <scope>NUCLEOTIDE SEQUENCE [LARGE SCALE GENOMIC DNA]</scope>
    <source>
        <strain evidence="3">Pr102</strain>
    </source>
</reference>
<dbReference type="VEuPathDB" id="FungiDB:KRP23_1009"/>
<feature type="region of interest" description="Disordered" evidence="1">
    <location>
        <begin position="229"/>
        <end position="255"/>
    </location>
</feature>
<evidence type="ECO:0000313" key="3">
    <source>
        <dbReference type="Proteomes" id="UP000005238"/>
    </source>
</evidence>
<protein>
    <submittedName>
        <fullName evidence="2">Uncharacterized protein</fullName>
    </submittedName>
</protein>
<evidence type="ECO:0000313" key="2">
    <source>
        <dbReference type="EnsemblProtists" id="Phyra86440"/>
    </source>
</evidence>
<sequence length="267" mass="30205">MPDHACLFDVEPFMPDVHISIRGPKTHRTVKLWRQTQGLAAEDTESDDIGYALWERGHWVLIGAVERALAALIHTHGGNSVVVQAVEATWYNYLSGREKRADNLRNKFVPFWKWCLENDRSEREIPAEFLFEPSMLVYPFEVLPWAPTTEDWCTEVAILDSRQPWRNCWIDIPSEHPYNTTFVPCNPSVELFVPRGMTDVEVGRAVVMNPELSDADIHPGWHEMVETWSKEGESGSEDSVPVPEDPASKTSADPSLHGLVVGTVTTI</sequence>
<proteinExistence type="predicted"/>